<evidence type="ECO:0000313" key="2">
    <source>
        <dbReference type="EMBL" id="ARU18354.1"/>
    </source>
</evidence>
<dbReference type="OrthoDB" id="9789856at2"/>
<evidence type="ECO:0000313" key="3">
    <source>
        <dbReference type="Proteomes" id="UP000195807"/>
    </source>
</evidence>
<organism evidence="2 3">
    <name type="scientific">Croceicoccus marinus</name>
    <dbReference type="NCBI Taxonomy" id="450378"/>
    <lineage>
        <taxon>Bacteria</taxon>
        <taxon>Pseudomonadati</taxon>
        <taxon>Pseudomonadota</taxon>
        <taxon>Alphaproteobacteria</taxon>
        <taxon>Sphingomonadales</taxon>
        <taxon>Erythrobacteraceae</taxon>
        <taxon>Croceicoccus</taxon>
    </lineage>
</organism>
<dbReference type="InterPro" id="IPR051396">
    <property type="entry name" value="Bact_Antivir_Def_Nuclease"/>
</dbReference>
<geneLocation type="plasmid" evidence="3">
    <name>pcme4a9ii</name>
</geneLocation>
<dbReference type="InterPro" id="IPR003959">
    <property type="entry name" value="ATPase_AAA_core"/>
</dbReference>
<dbReference type="EMBL" id="CP019604">
    <property type="protein sequence ID" value="ARU18354.1"/>
    <property type="molecule type" value="Genomic_DNA"/>
</dbReference>
<keyword evidence="3" id="KW-1185">Reference proteome</keyword>
<gene>
    <name evidence="2" type="ORF">A9D14_18590</name>
</gene>
<dbReference type="PANTHER" id="PTHR43581">
    <property type="entry name" value="ATP/GTP PHOSPHATASE"/>
    <property type="match status" value="1"/>
</dbReference>
<dbReference type="InterPro" id="IPR027417">
    <property type="entry name" value="P-loop_NTPase"/>
</dbReference>
<dbReference type="AlphaFoldDB" id="A0A1Z1FHQ6"/>
<dbReference type="RefSeq" id="WP_066850869.1">
    <property type="nucleotide sequence ID" value="NZ_CP019604.1"/>
</dbReference>
<dbReference type="GO" id="GO:0016887">
    <property type="term" value="F:ATP hydrolysis activity"/>
    <property type="evidence" value="ECO:0007669"/>
    <property type="project" value="InterPro"/>
</dbReference>
<dbReference type="STRING" id="450378.GCA_001661675_03733"/>
<accession>A0A1Z1FHQ6</accession>
<proteinExistence type="predicted"/>
<dbReference type="Proteomes" id="UP000195807">
    <property type="component" value="Plasmid pCME4A9II"/>
</dbReference>
<dbReference type="GO" id="GO:0005524">
    <property type="term" value="F:ATP binding"/>
    <property type="evidence" value="ECO:0007669"/>
    <property type="project" value="InterPro"/>
</dbReference>
<dbReference type="SUPFAM" id="SSF52540">
    <property type="entry name" value="P-loop containing nucleoside triphosphate hydrolases"/>
    <property type="match status" value="1"/>
</dbReference>
<dbReference type="Pfam" id="PF13304">
    <property type="entry name" value="AAA_21"/>
    <property type="match status" value="1"/>
</dbReference>
<dbReference type="KEGG" id="cman:A9D14_18590"/>
<sequence>MMKITTFAPYKAIPTFEPIDLPALTILTGLNGSGKSQLLNGLHMQNIRCDLFGQLAPPAPMPGMPAGYVPPMQPSGHPQITLIRNWADTDGQFASERASKLGERFGNTAAPPQAMPYPMYAFENKRAELLLVVRKRLADLLDGNLDALLTPEEDPWRLGPVQLSQRAGIAEHDARAKQMIDIFLEAAEALKMQSTTSDPTNSMFFSDLSIAQTEFGVTALEVTQEMAESLRSRISVEMFQPNIVELFGAYRDRVFTNDMDEIQAKRGARTQFLDHDQFVIKYGPPPWETVTELLAAMGLPFEVVPPSLDMALSVRFRLRLNDGGDELTFSDLSSGEQVLLRFAVSVMRPNPAMVGFQRPMLLLLDEMDASLHPEMVQRWLSAIERGIVGELGIRVILTTHSPTTVALSPDKSIFAMVDGRPQRVSKQEAINKLTFGVPTLSIDYSGRRQVFCESDTDAAAFEKIYAAIKPRLALNKELNFIGTSIRDKSKAVTVGAGDEMHAGEAVVRQIVGDLAARSVGSVYGLIDWDAKAVSTERVRVIGAGSHYTVENILLDPLLIGMLMVLERMPVKDLQMSPRALDALDASELQHLADTVQNGIVLPDDDGRFIDIAYLGGASVRIRKRYASINGHVLESILASTFDPLKRYTRNRGVLARRISEVTVTDYPEFCPKILADAFQQISTC</sequence>
<dbReference type="PANTHER" id="PTHR43581:SF4">
    <property type="entry name" value="ATP_GTP PHOSPHATASE"/>
    <property type="match status" value="1"/>
</dbReference>
<dbReference type="Gene3D" id="3.40.50.300">
    <property type="entry name" value="P-loop containing nucleotide triphosphate hydrolases"/>
    <property type="match status" value="1"/>
</dbReference>
<feature type="domain" description="ATPase AAA-type core" evidence="1">
    <location>
        <begin position="296"/>
        <end position="405"/>
    </location>
</feature>
<evidence type="ECO:0000259" key="1">
    <source>
        <dbReference type="Pfam" id="PF13304"/>
    </source>
</evidence>
<reference evidence="2 3" key="1">
    <citation type="submission" date="2017-01" db="EMBL/GenBank/DDBJ databases">
        <title>Complete genome sequence of esterase-producing bacterium Croceicoccus marinus E4A9.</title>
        <authorList>
            <person name="Wu Y.-H."/>
            <person name="Cheng H."/>
            <person name="Xu L."/>
            <person name="Huo Y.-Y."/>
            <person name="Wang C.-S."/>
            <person name="Xu X.-W."/>
        </authorList>
    </citation>
    <scope>NUCLEOTIDE SEQUENCE [LARGE SCALE GENOMIC DNA]</scope>
    <source>
        <strain evidence="2 3">E4A9</strain>
        <plasmid evidence="3">Plasmid pcme4a9ii</plasmid>
    </source>
</reference>
<keyword evidence="2" id="KW-0614">Plasmid</keyword>
<protein>
    <recommendedName>
        <fullName evidence="1">ATPase AAA-type core domain-containing protein</fullName>
    </recommendedName>
</protein>
<dbReference type="CDD" id="cd00267">
    <property type="entry name" value="ABC_ATPase"/>
    <property type="match status" value="1"/>
</dbReference>
<name>A0A1Z1FHQ6_9SPHN</name>